<name>A0AA42Q5T2_9BURK</name>
<evidence type="ECO:0000313" key="1">
    <source>
        <dbReference type="EMBL" id="MDH1337557.1"/>
    </source>
</evidence>
<dbReference type="Proteomes" id="UP001161065">
    <property type="component" value="Unassembled WGS sequence"/>
</dbReference>
<gene>
    <name evidence="1" type="ORF">N5D63_25850</name>
</gene>
<keyword evidence="1" id="KW-0378">Hydrolase</keyword>
<reference evidence="1" key="1">
    <citation type="submission" date="2022-09" db="EMBL/GenBank/DDBJ databases">
        <title>Intensive care unit water sources are persistently colonized with multi-drug resistant bacteria and are the site of extensive horizontal gene transfer of antibiotic resistance genes.</title>
        <authorList>
            <person name="Diorio-Toth L."/>
        </authorList>
    </citation>
    <scope>NUCLEOTIDE SEQUENCE</scope>
    <source>
        <strain evidence="1">GD03832</strain>
    </source>
</reference>
<comment type="caution">
    <text evidence="1">The sequence shown here is derived from an EMBL/GenBank/DDBJ whole genome shotgun (WGS) entry which is preliminary data.</text>
</comment>
<dbReference type="EMBL" id="JAOCEK010000047">
    <property type="protein sequence ID" value="MDH1337557.1"/>
    <property type="molecule type" value="Genomic_DNA"/>
</dbReference>
<accession>A0AA42Q5T2</accession>
<dbReference type="InterPro" id="IPR036514">
    <property type="entry name" value="SGNH_hydro_sf"/>
</dbReference>
<dbReference type="GO" id="GO:0016788">
    <property type="term" value="F:hydrolase activity, acting on ester bonds"/>
    <property type="evidence" value="ECO:0007669"/>
    <property type="project" value="UniProtKB-ARBA"/>
</dbReference>
<evidence type="ECO:0000313" key="2">
    <source>
        <dbReference type="Proteomes" id="UP001161065"/>
    </source>
</evidence>
<dbReference type="Gene3D" id="3.40.50.1110">
    <property type="entry name" value="SGNH hydrolase"/>
    <property type="match status" value="1"/>
</dbReference>
<dbReference type="SUPFAM" id="SSF52266">
    <property type="entry name" value="SGNH hydrolase"/>
    <property type="match status" value="1"/>
</dbReference>
<dbReference type="AlphaFoldDB" id="A0AA42Q5T2"/>
<protein>
    <submittedName>
        <fullName evidence="1">SGNH/GDSL hydrolase family protein</fullName>
    </submittedName>
</protein>
<dbReference type="RefSeq" id="WP_280009651.1">
    <property type="nucleotide sequence ID" value="NZ_JAOCEK010000047.1"/>
</dbReference>
<organism evidence="1 2">
    <name type="scientific">Comamonas thiooxydans</name>
    <dbReference type="NCBI Taxonomy" id="363952"/>
    <lineage>
        <taxon>Bacteria</taxon>
        <taxon>Pseudomonadati</taxon>
        <taxon>Pseudomonadota</taxon>
        <taxon>Betaproteobacteria</taxon>
        <taxon>Burkholderiales</taxon>
        <taxon>Comamonadaceae</taxon>
        <taxon>Comamonas</taxon>
    </lineage>
</organism>
<sequence length="267" mass="29374">MAHNDVVYWSMQELQESVPSNAQVLAFGDSWFHYPMLGGSLINNIGDLVKPTGRKILVTGKNGVEIRKFAEGYWQQRFRSVIRFYGKTCDAVLLSGGGNDFAGFDDLRPLLKGDCSNATTAEECFREGDGEDTIIRLQKQVHAAYAQLITEASLTIPGSAKFFAHNYDYAPVTGKGFMGGEAWIRPALEDARVPKKLHNACVKLIIDGHSNTLAQLQSSLPGRFVFIDSRNTLGPKDWANELHPTGKGFDKVVKAAWVSPLKQAGLI</sequence>
<proteinExistence type="predicted"/>